<protein>
    <recommendedName>
        <fullName evidence="5">Tripartite tricarboxylate transporter substrate binding protein</fullName>
    </recommendedName>
</protein>
<evidence type="ECO:0000313" key="3">
    <source>
        <dbReference type="EMBL" id="ATW24427.1"/>
    </source>
</evidence>
<gene>
    <name evidence="3" type="ORF">DCMF_06180</name>
</gene>
<dbReference type="Gene3D" id="3.40.190.10">
    <property type="entry name" value="Periplasmic binding protein-like II"/>
    <property type="match status" value="1"/>
</dbReference>
<dbReference type="AlphaFoldDB" id="A0A3G1KPQ4"/>
<dbReference type="RefSeq" id="WP_148133619.1">
    <property type="nucleotide sequence ID" value="NZ_CP017634.1"/>
</dbReference>
<dbReference type="Pfam" id="PF03401">
    <property type="entry name" value="TctC"/>
    <property type="match status" value="1"/>
</dbReference>
<dbReference type="PANTHER" id="PTHR42928">
    <property type="entry name" value="TRICARBOXYLATE-BINDING PROTEIN"/>
    <property type="match status" value="1"/>
</dbReference>
<dbReference type="Proteomes" id="UP000323521">
    <property type="component" value="Chromosome"/>
</dbReference>
<evidence type="ECO:0008006" key="5">
    <source>
        <dbReference type="Google" id="ProtNLM"/>
    </source>
</evidence>
<organism evidence="3 4">
    <name type="scientific">Formimonas warabiya</name>
    <dbReference type="NCBI Taxonomy" id="1761012"/>
    <lineage>
        <taxon>Bacteria</taxon>
        <taxon>Bacillati</taxon>
        <taxon>Bacillota</taxon>
        <taxon>Clostridia</taxon>
        <taxon>Eubacteriales</taxon>
        <taxon>Peptococcaceae</taxon>
        <taxon>Candidatus Formimonas</taxon>
    </lineage>
</organism>
<dbReference type="KEGG" id="fwa:DCMF_06180"/>
<dbReference type="InterPro" id="IPR005064">
    <property type="entry name" value="BUG"/>
</dbReference>
<dbReference type="EMBL" id="CP017634">
    <property type="protein sequence ID" value="ATW24427.1"/>
    <property type="molecule type" value="Genomic_DNA"/>
</dbReference>
<evidence type="ECO:0000256" key="2">
    <source>
        <dbReference type="SAM" id="SignalP"/>
    </source>
</evidence>
<evidence type="ECO:0000313" key="4">
    <source>
        <dbReference type="Proteomes" id="UP000323521"/>
    </source>
</evidence>
<dbReference type="OrthoDB" id="8881899at2"/>
<accession>A0A3G1KPQ4</accession>
<feature type="chain" id="PRO_5039537734" description="Tripartite tricarboxylate transporter substrate binding protein" evidence="2">
    <location>
        <begin position="24"/>
        <end position="342"/>
    </location>
</feature>
<reference evidence="3 4" key="1">
    <citation type="submission" date="2016-10" db="EMBL/GenBank/DDBJ databases">
        <title>Complete Genome Sequence of Peptococcaceae strain DCMF.</title>
        <authorList>
            <person name="Edwards R.J."/>
            <person name="Holland S.I."/>
            <person name="Deshpande N.P."/>
            <person name="Wong Y.K."/>
            <person name="Ertan H."/>
            <person name="Manefield M."/>
            <person name="Russell T.L."/>
            <person name="Lee M.J."/>
        </authorList>
    </citation>
    <scope>NUCLEOTIDE SEQUENCE [LARGE SCALE GENOMIC DNA]</scope>
    <source>
        <strain evidence="3 4">DCMF</strain>
    </source>
</reference>
<dbReference type="SUPFAM" id="SSF53850">
    <property type="entry name" value="Periplasmic binding protein-like II"/>
    <property type="match status" value="1"/>
</dbReference>
<dbReference type="PROSITE" id="PS51257">
    <property type="entry name" value="PROKAR_LIPOPROTEIN"/>
    <property type="match status" value="1"/>
</dbReference>
<dbReference type="InterPro" id="IPR042100">
    <property type="entry name" value="Bug_dom1"/>
</dbReference>
<feature type="signal peptide" evidence="2">
    <location>
        <begin position="1"/>
        <end position="23"/>
    </location>
</feature>
<comment type="similarity">
    <text evidence="1">Belongs to the UPF0065 (bug) family.</text>
</comment>
<dbReference type="Gene3D" id="3.40.190.150">
    <property type="entry name" value="Bordetella uptake gene, domain 1"/>
    <property type="match status" value="1"/>
</dbReference>
<sequence length="342" mass="38419">MFKKIFSQRLLGFVMLVFLVTLAAGCKESQSEQPDAGEAAAAWPPAQMEIVLPHEVGSNHDVVTRALGKIWQEKLDTNFVYNNKDGAGNRIGYDFFQQQPKDGSVIMSSNLVTAAIMYAEQKPDWVWEDTLAPLDVFSVDPGAIFVQADSKYQTFNDLINAAKEKKLTIAISQWASAETLLLCQIMELTGAQFEMIPFGSGTDLITQVLGGHVDCGFGKISGIEKIGDMKRYLAISMPDNPVPELTNDAPTVDACLGTATMPVASYRGIMVHKEFKEKYPEEFEKLKESLREAKKDPRFIEQAPKLDLIPELIIDMDEKEIDDMIKDHWTLFEKYQEFFQQK</sequence>
<evidence type="ECO:0000256" key="1">
    <source>
        <dbReference type="ARBA" id="ARBA00006987"/>
    </source>
</evidence>
<proteinExistence type="inferred from homology"/>
<name>A0A3G1KPQ4_FORW1</name>
<dbReference type="PANTHER" id="PTHR42928:SF5">
    <property type="entry name" value="BLR1237 PROTEIN"/>
    <property type="match status" value="1"/>
</dbReference>
<keyword evidence="2" id="KW-0732">Signal</keyword>
<keyword evidence="4" id="KW-1185">Reference proteome</keyword>